<evidence type="ECO:0000313" key="3">
    <source>
        <dbReference type="Proteomes" id="UP000272015"/>
    </source>
</evidence>
<reference evidence="2 3" key="1">
    <citation type="submission" date="2018-09" db="EMBL/GenBank/DDBJ databases">
        <title>Novel species of Cryobacterium.</title>
        <authorList>
            <person name="Liu Q."/>
            <person name="Xin Y.-H."/>
        </authorList>
    </citation>
    <scope>NUCLEOTIDE SEQUENCE [LARGE SCALE GENOMIC DNA]</scope>
    <source>
        <strain evidence="2 3">Hh39</strain>
    </source>
</reference>
<keyword evidence="3" id="KW-1185">Reference proteome</keyword>
<gene>
    <name evidence="2" type="ORF">D6T64_08775</name>
</gene>
<name>A0A3A5MNY5_9MICO</name>
<dbReference type="Proteomes" id="UP000272015">
    <property type="component" value="Unassembled WGS sequence"/>
</dbReference>
<sequence length="87" mass="9397">MSTEGNIPYLYKSAFGAWFILLGGVFCTLLGLYFAVAALVYSESAYGWAGLLVIVFGVLCLYLGGGSLRGKHRDVVDGFRAPPSRQQ</sequence>
<proteinExistence type="predicted"/>
<keyword evidence="1" id="KW-0812">Transmembrane</keyword>
<comment type="caution">
    <text evidence="2">The sequence shown here is derived from an EMBL/GenBank/DDBJ whole genome shotgun (WGS) entry which is preliminary data.</text>
</comment>
<protein>
    <submittedName>
        <fullName evidence="2">Uncharacterized protein</fullName>
    </submittedName>
</protein>
<dbReference type="EMBL" id="QZVS01000079">
    <property type="protein sequence ID" value="RJT88868.1"/>
    <property type="molecule type" value="Genomic_DNA"/>
</dbReference>
<dbReference type="OrthoDB" id="5119879at2"/>
<dbReference type="AlphaFoldDB" id="A0A3A5MNY5"/>
<evidence type="ECO:0000313" key="2">
    <source>
        <dbReference type="EMBL" id="RJT88868.1"/>
    </source>
</evidence>
<feature type="transmembrane region" description="Helical" evidence="1">
    <location>
        <begin position="45"/>
        <end position="64"/>
    </location>
</feature>
<keyword evidence="1" id="KW-1133">Transmembrane helix</keyword>
<feature type="transmembrane region" description="Helical" evidence="1">
    <location>
        <begin position="15"/>
        <end position="39"/>
    </location>
</feature>
<evidence type="ECO:0000256" key="1">
    <source>
        <dbReference type="SAM" id="Phobius"/>
    </source>
</evidence>
<keyword evidence="1" id="KW-0472">Membrane</keyword>
<dbReference type="RefSeq" id="WP_119974320.1">
    <property type="nucleotide sequence ID" value="NZ_JBHSQA010000003.1"/>
</dbReference>
<organism evidence="2 3">
    <name type="scientific">Cryobacterium melibiosiphilum</name>
    <dbReference type="NCBI Taxonomy" id="995039"/>
    <lineage>
        <taxon>Bacteria</taxon>
        <taxon>Bacillati</taxon>
        <taxon>Actinomycetota</taxon>
        <taxon>Actinomycetes</taxon>
        <taxon>Micrococcales</taxon>
        <taxon>Microbacteriaceae</taxon>
        <taxon>Cryobacterium</taxon>
    </lineage>
</organism>
<accession>A0A3A5MNY5</accession>